<dbReference type="Proteomes" id="UP000245466">
    <property type="component" value="Unassembled WGS sequence"/>
</dbReference>
<gene>
    <name evidence="3" type="ORF">C8E01_110135</name>
</gene>
<dbReference type="Gene3D" id="3.40.710.10">
    <property type="entry name" value="DD-peptidase/beta-lactamase superfamily"/>
    <property type="match status" value="1"/>
</dbReference>
<proteinExistence type="predicted"/>
<feature type="signal peptide" evidence="1">
    <location>
        <begin position="1"/>
        <end position="19"/>
    </location>
</feature>
<dbReference type="EMBL" id="QEKI01000010">
    <property type="protein sequence ID" value="PVY39746.1"/>
    <property type="molecule type" value="Genomic_DNA"/>
</dbReference>
<dbReference type="SUPFAM" id="SSF56601">
    <property type="entry name" value="beta-lactamase/transpeptidase-like"/>
    <property type="match status" value="1"/>
</dbReference>
<evidence type="ECO:0000313" key="4">
    <source>
        <dbReference type="Proteomes" id="UP000245466"/>
    </source>
</evidence>
<evidence type="ECO:0000256" key="1">
    <source>
        <dbReference type="SAM" id="SignalP"/>
    </source>
</evidence>
<dbReference type="InterPro" id="IPR050491">
    <property type="entry name" value="AmpC-like"/>
</dbReference>
<feature type="chain" id="PRO_5015551265" evidence="1">
    <location>
        <begin position="20"/>
        <end position="353"/>
    </location>
</feature>
<feature type="domain" description="Beta-lactamase-related" evidence="2">
    <location>
        <begin position="42"/>
        <end position="325"/>
    </location>
</feature>
<dbReference type="InterPro" id="IPR001466">
    <property type="entry name" value="Beta-lactam-related"/>
</dbReference>
<sequence length="353" mass="40253">MKILVFFCGFLFVATSLSAQVFETKKMDSLFFFLEKYDKAMGSLSVYHKGESVYQKSIGYADVDKKIKATAHTKYRTGSVSKMFTATLVMQLVEEGKLSLETKLAAFYPELPNADETTIQQLLQHKSGLFDIIKTPNFNEWMVEKRSKDELLNKIKENGSVFAPGDKRDYSNTNYIILSFILEDIENMDFGKILERRILKPLKLKNTYYGENNPKKFVSISYEKKDGVWEKPIHIDLSIPRGAAGIISTPEDLNKFMNGLFDGKLVTENSLAIMKKEPGIGMYPIPILQEEKMIGHMGGMDAFKSLLVYMPQQDLTFAYTFNGVDYAYKEIVMGIFHILLNKEYALPKLESVN</sequence>
<dbReference type="RefSeq" id="WP_116544260.1">
    <property type="nucleotide sequence ID" value="NZ_QEKI01000010.1"/>
</dbReference>
<comment type="caution">
    <text evidence="3">The sequence shown here is derived from an EMBL/GenBank/DDBJ whole genome shotgun (WGS) entry which is preliminary data.</text>
</comment>
<dbReference type="PANTHER" id="PTHR46825">
    <property type="entry name" value="D-ALANYL-D-ALANINE-CARBOXYPEPTIDASE/ENDOPEPTIDASE AMPH"/>
    <property type="match status" value="1"/>
</dbReference>
<keyword evidence="1" id="KW-0732">Signal</keyword>
<name>A0A2U1ATJ4_9BACT</name>
<organism evidence="3 4">
    <name type="scientific">Pontibacter virosus</name>
    <dbReference type="NCBI Taxonomy" id="1765052"/>
    <lineage>
        <taxon>Bacteria</taxon>
        <taxon>Pseudomonadati</taxon>
        <taxon>Bacteroidota</taxon>
        <taxon>Cytophagia</taxon>
        <taxon>Cytophagales</taxon>
        <taxon>Hymenobacteraceae</taxon>
        <taxon>Pontibacter</taxon>
    </lineage>
</organism>
<reference evidence="3 4" key="1">
    <citation type="submission" date="2018-04" db="EMBL/GenBank/DDBJ databases">
        <title>Genomic Encyclopedia of Type Strains, Phase IV (KMG-IV): sequencing the most valuable type-strain genomes for metagenomic binning, comparative biology and taxonomic classification.</title>
        <authorList>
            <person name="Goeker M."/>
        </authorList>
    </citation>
    <scope>NUCLEOTIDE SEQUENCE [LARGE SCALE GENOMIC DNA]</scope>
    <source>
        <strain evidence="3 4">DSM 100231</strain>
    </source>
</reference>
<evidence type="ECO:0000259" key="2">
    <source>
        <dbReference type="Pfam" id="PF00144"/>
    </source>
</evidence>
<dbReference type="AlphaFoldDB" id="A0A2U1ATJ4"/>
<dbReference type="PANTHER" id="PTHR46825:SF9">
    <property type="entry name" value="BETA-LACTAMASE-RELATED DOMAIN-CONTAINING PROTEIN"/>
    <property type="match status" value="1"/>
</dbReference>
<accession>A0A2U1ATJ4</accession>
<keyword evidence="4" id="KW-1185">Reference proteome</keyword>
<evidence type="ECO:0000313" key="3">
    <source>
        <dbReference type="EMBL" id="PVY39746.1"/>
    </source>
</evidence>
<dbReference type="InterPro" id="IPR012338">
    <property type="entry name" value="Beta-lactam/transpept-like"/>
</dbReference>
<protein>
    <submittedName>
        <fullName evidence="3">CubicO group peptidase (Beta-lactamase class C family)</fullName>
    </submittedName>
</protein>
<dbReference type="Pfam" id="PF00144">
    <property type="entry name" value="Beta-lactamase"/>
    <property type="match status" value="1"/>
</dbReference>
<dbReference type="OrthoDB" id="9793489at2"/>